<evidence type="ECO:0000313" key="1">
    <source>
        <dbReference type="EMBL" id="ASN70480.1"/>
    </source>
</evidence>
<protein>
    <recommendedName>
        <fullName evidence="2">DUF3310 domain-containing protein</fullName>
    </recommendedName>
</protein>
<gene>
    <name evidence="1" type="ORF">7F7_40</name>
</gene>
<dbReference type="EMBL" id="MF417907">
    <property type="protein sequence ID" value="ASN70480.1"/>
    <property type="molecule type" value="Genomic_DNA"/>
</dbReference>
<organism evidence="1">
    <name type="scientific">uncultured Caudovirales phage</name>
    <dbReference type="NCBI Taxonomy" id="2100421"/>
    <lineage>
        <taxon>Viruses</taxon>
        <taxon>Duplodnaviria</taxon>
        <taxon>Heunggongvirae</taxon>
        <taxon>Uroviricota</taxon>
        <taxon>Caudoviricetes</taxon>
        <taxon>Peduoviridae</taxon>
        <taxon>Maltschvirus</taxon>
        <taxon>Maltschvirus maltsch</taxon>
    </lineage>
</organism>
<sequence>MENVRIIDLKVDNIVQFQAAFKGITAMQTAIVNRVYAIEKGLKTVWYAEVENAGGYKFTLTDNDDFVRVNEPFTRKVDMKEGQDNNIPDHYKGSENIDVIDFLYQQLPFEQFKGFMKGNMIKYPVRAGRKDDELADFKKARDYADRLIEKMEAKQ</sequence>
<reference evidence="1" key="1">
    <citation type="submission" date="2017-06" db="EMBL/GenBank/DDBJ databases">
        <title>Novel phages from South African skin metaviromes.</title>
        <authorList>
            <person name="van Zyl L.J."/>
            <person name="Abrahams Y."/>
            <person name="Stander E.A."/>
            <person name="Kirby B.M."/>
            <person name="Clavaud C."/>
            <person name="Farcet C."/>
            <person name="Breton L."/>
            <person name="Trindade M.I."/>
        </authorList>
    </citation>
    <scope>NUCLEOTIDE SEQUENCE</scope>
</reference>
<dbReference type="InterPro" id="IPR021739">
    <property type="entry name" value="SaV-like"/>
</dbReference>
<name>A0A2H4J5G4_9CAUD</name>
<accession>A0A2H4J5G4</accession>
<proteinExistence type="predicted"/>
<dbReference type="Pfam" id="PF11753">
    <property type="entry name" value="DUF3310"/>
    <property type="match status" value="1"/>
</dbReference>
<evidence type="ECO:0008006" key="2">
    <source>
        <dbReference type="Google" id="ProtNLM"/>
    </source>
</evidence>